<dbReference type="PROSITE" id="PS50885">
    <property type="entry name" value="HAMP"/>
    <property type="match status" value="1"/>
</dbReference>
<dbReference type="PANTHER" id="PTHR45528:SF9">
    <property type="entry name" value="SENSOR HISTIDINE KINASE YBDK"/>
    <property type="match status" value="1"/>
</dbReference>
<evidence type="ECO:0000256" key="1">
    <source>
        <dbReference type="ARBA" id="ARBA00000085"/>
    </source>
</evidence>
<keyword evidence="8" id="KW-0812">Transmembrane</keyword>
<protein>
    <recommendedName>
        <fullName evidence="3">histidine kinase</fullName>
        <ecNumber evidence="3">2.7.13.3</ecNumber>
    </recommendedName>
</protein>
<evidence type="ECO:0000313" key="11">
    <source>
        <dbReference type="EMBL" id="GER93211.1"/>
    </source>
</evidence>
<dbReference type="EMBL" id="BLAB01000001">
    <property type="protein sequence ID" value="GER93211.1"/>
    <property type="molecule type" value="Genomic_DNA"/>
</dbReference>
<dbReference type="Pfam" id="PF21563">
    <property type="entry name" value="Mcp40H-20_sensor"/>
    <property type="match status" value="1"/>
</dbReference>
<dbReference type="Gene3D" id="3.30.70.270">
    <property type="match status" value="1"/>
</dbReference>
<feature type="transmembrane region" description="Helical" evidence="8">
    <location>
        <begin position="196"/>
        <end position="216"/>
    </location>
</feature>
<dbReference type="SUPFAM" id="SSF55073">
    <property type="entry name" value="Nucleotide cyclase"/>
    <property type="match status" value="1"/>
</dbReference>
<dbReference type="GO" id="GO:0007165">
    <property type="term" value="P:signal transduction"/>
    <property type="evidence" value="ECO:0007669"/>
    <property type="project" value="InterPro"/>
</dbReference>
<dbReference type="Gene3D" id="3.30.450.290">
    <property type="match status" value="1"/>
</dbReference>
<keyword evidence="8" id="KW-1133">Transmembrane helix</keyword>
<dbReference type="EC" id="2.7.13.3" evidence="3"/>
<dbReference type="InterPro" id="IPR003660">
    <property type="entry name" value="HAMP_dom"/>
</dbReference>
<dbReference type="InterPro" id="IPR050398">
    <property type="entry name" value="HssS/ArlS-like"/>
</dbReference>
<evidence type="ECO:0000256" key="8">
    <source>
        <dbReference type="SAM" id="Phobius"/>
    </source>
</evidence>
<organism evidence="11">
    <name type="scientific">hot springs metagenome</name>
    <dbReference type="NCBI Taxonomy" id="433727"/>
    <lineage>
        <taxon>unclassified sequences</taxon>
        <taxon>metagenomes</taxon>
        <taxon>ecological metagenomes</taxon>
    </lineage>
</organism>
<comment type="caution">
    <text evidence="11">The sequence shown here is derived from an EMBL/GenBank/DDBJ whole genome shotgun (WGS) entry which is preliminary data.</text>
</comment>
<gene>
    <name evidence="11" type="ORF">A45J_0947</name>
</gene>
<dbReference type="InterPro" id="IPR029787">
    <property type="entry name" value="Nucleotide_cyclase"/>
</dbReference>
<dbReference type="AlphaFoldDB" id="A0A5J4L2Y5"/>
<dbReference type="CDD" id="cd06225">
    <property type="entry name" value="HAMP"/>
    <property type="match status" value="1"/>
</dbReference>
<comment type="catalytic activity">
    <reaction evidence="1">
        <text>ATP + protein L-histidine = ADP + protein N-phospho-L-histidine.</text>
        <dbReference type="EC" id="2.7.13.3"/>
    </reaction>
</comment>
<sequence>MAFDMNLKNIRFTKGLGMKMGIILVIGLFIIISIFSHLNIKLSEKRLIDMATYGATKSSISIKNAIEHAMLSGDKQIIQTIINTVGSESMVEDIKIVDAGGVVKWAKNTNEIGNMLDRTKIKSCLVCHKVGKPSRNPQTILFTKDQGKRILRNVTPIDNKAECFSCHPAENKVIGKLLIDYSITELDSITSKNRNLLIASAIATLLGTLVITMVFFNRLVGKPIGNIFDKIQQVASGNLDVQIEVKGKDEIALLGAFFNDMVYGIKTYIEREQKEHIEERLTLANIADILNRSESVEEATDLILNTLNIGFAVQKAMILYIGYDGSMQIKGTLGLTHEQAEIFKNYMEVAFNIDNYYYPIEQIGQEKGYFEIRRIKEMVLSGEIFIASGSKDIIEDFLVIPLKAANTVKGAIIVSEIKGSDISSDRAKELFSIVASAIAPHFYIGAYLDEKRQMKTGPFESFIETIREHIHKVKQYDGTLSMALIKLKNYEELCKLYGAEKAFMEINNYSLNISKVIDKVHETVRISEDRIAIILPMIAKSDAIEIIETASQTVKIENVTPEIRVVTYPDNGETAEQLICSV</sequence>
<dbReference type="InterPro" id="IPR048904">
    <property type="entry name" value="Mcp40H-20-like_sensor"/>
</dbReference>
<evidence type="ECO:0000256" key="7">
    <source>
        <dbReference type="ARBA" id="ARBA00023136"/>
    </source>
</evidence>
<dbReference type="SUPFAM" id="SSF158472">
    <property type="entry name" value="HAMP domain-like"/>
    <property type="match status" value="1"/>
</dbReference>
<evidence type="ECO:0000256" key="6">
    <source>
        <dbReference type="ARBA" id="ARBA00022777"/>
    </source>
</evidence>
<evidence type="ECO:0000256" key="5">
    <source>
        <dbReference type="ARBA" id="ARBA00022679"/>
    </source>
</evidence>
<evidence type="ECO:0000256" key="4">
    <source>
        <dbReference type="ARBA" id="ARBA00022553"/>
    </source>
</evidence>
<evidence type="ECO:0000256" key="2">
    <source>
        <dbReference type="ARBA" id="ARBA00004141"/>
    </source>
</evidence>
<keyword evidence="4" id="KW-0597">Phosphoprotein</keyword>
<dbReference type="PANTHER" id="PTHR45528">
    <property type="entry name" value="SENSOR HISTIDINE KINASE CPXA"/>
    <property type="match status" value="1"/>
</dbReference>
<feature type="domain" description="HAMP" evidence="9">
    <location>
        <begin position="218"/>
        <end position="270"/>
    </location>
</feature>
<keyword evidence="6" id="KW-0418">Kinase</keyword>
<feature type="domain" description="GGDEF" evidence="10">
    <location>
        <begin position="478"/>
        <end position="582"/>
    </location>
</feature>
<evidence type="ECO:0000259" key="10">
    <source>
        <dbReference type="PROSITE" id="PS50887"/>
    </source>
</evidence>
<evidence type="ECO:0000256" key="3">
    <source>
        <dbReference type="ARBA" id="ARBA00012438"/>
    </source>
</evidence>
<proteinExistence type="predicted"/>
<dbReference type="Gene3D" id="6.10.340.10">
    <property type="match status" value="1"/>
</dbReference>
<dbReference type="GO" id="GO:0004673">
    <property type="term" value="F:protein histidine kinase activity"/>
    <property type="evidence" value="ECO:0007669"/>
    <property type="project" value="UniProtKB-EC"/>
</dbReference>
<dbReference type="GO" id="GO:0016020">
    <property type="term" value="C:membrane"/>
    <property type="evidence" value="ECO:0007669"/>
    <property type="project" value="UniProtKB-SubCell"/>
</dbReference>
<feature type="transmembrane region" description="Helical" evidence="8">
    <location>
        <begin position="20"/>
        <end position="40"/>
    </location>
</feature>
<comment type="subcellular location">
    <subcellularLocation>
        <location evidence="2">Membrane</location>
        <topology evidence="2">Multi-pass membrane protein</topology>
    </subcellularLocation>
</comment>
<dbReference type="InterPro" id="IPR000160">
    <property type="entry name" value="GGDEF_dom"/>
</dbReference>
<dbReference type="PROSITE" id="PS50887">
    <property type="entry name" value="GGDEF"/>
    <property type="match status" value="1"/>
</dbReference>
<dbReference type="SMART" id="SM00304">
    <property type="entry name" value="HAMP"/>
    <property type="match status" value="1"/>
</dbReference>
<name>A0A5J4L2Y5_9ZZZZ</name>
<evidence type="ECO:0000259" key="9">
    <source>
        <dbReference type="PROSITE" id="PS50885"/>
    </source>
</evidence>
<dbReference type="InterPro" id="IPR043128">
    <property type="entry name" value="Rev_trsase/Diguanyl_cyclase"/>
</dbReference>
<keyword evidence="5" id="KW-0808">Transferase</keyword>
<reference evidence="11" key="1">
    <citation type="submission" date="2019-10" db="EMBL/GenBank/DDBJ databases">
        <title>Metagenomic sequencing of thiosulfate-disproportionating enrichment culture.</title>
        <authorList>
            <person name="Umezawa K."/>
            <person name="Kojima H."/>
            <person name="Fukui M."/>
        </authorList>
    </citation>
    <scope>NUCLEOTIDE SEQUENCE</scope>
    <source>
        <strain evidence="11">45J</strain>
    </source>
</reference>
<keyword evidence="7 8" id="KW-0472">Membrane</keyword>
<dbReference type="Pfam" id="PF00672">
    <property type="entry name" value="HAMP"/>
    <property type="match status" value="1"/>
</dbReference>
<accession>A0A5J4L2Y5</accession>